<comment type="caution">
    <text evidence="2">The sequence shown here is derived from an EMBL/GenBank/DDBJ whole genome shotgun (WGS) entry which is preliminary data.</text>
</comment>
<evidence type="ECO:0000313" key="3">
    <source>
        <dbReference type="Proteomes" id="UP000177159"/>
    </source>
</evidence>
<organism evidence="2 3">
    <name type="scientific">Candidatus Roizmanbacteria bacterium RIFCSPHIGHO2_02_FULL_37_24</name>
    <dbReference type="NCBI Taxonomy" id="1802037"/>
    <lineage>
        <taxon>Bacteria</taxon>
        <taxon>Candidatus Roizmaniibacteriota</taxon>
    </lineage>
</organism>
<protein>
    <submittedName>
        <fullName evidence="2">Uncharacterized protein</fullName>
    </submittedName>
</protein>
<gene>
    <name evidence="2" type="ORF">A3C24_00530</name>
</gene>
<dbReference type="Proteomes" id="UP000177159">
    <property type="component" value="Unassembled WGS sequence"/>
</dbReference>
<sequence length="90" mass="9804">MSWLVCQQTCGGLGTGGPALLAQAGWLKRRWLVGCGAVVVAFVLGLVTLVLVRRVARWVVWDPVTPRSVVRKGSLLGIEDPSVRAEDRHR</sequence>
<keyword evidence="1" id="KW-0812">Transmembrane</keyword>
<evidence type="ECO:0000256" key="1">
    <source>
        <dbReference type="SAM" id="Phobius"/>
    </source>
</evidence>
<proteinExistence type="predicted"/>
<keyword evidence="1" id="KW-1133">Transmembrane helix</keyword>
<feature type="transmembrane region" description="Helical" evidence="1">
    <location>
        <begin position="31"/>
        <end position="52"/>
    </location>
</feature>
<dbReference type="EMBL" id="MFZM01000037">
    <property type="protein sequence ID" value="OGK22661.1"/>
    <property type="molecule type" value="Genomic_DNA"/>
</dbReference>
<keyword evidence="1" id="KW-0472">Membrane</keyword>
<accession>A0A1F7GUW2</accession>
<name>A0A1F7GUW2_9BACT</name>
<reference evidence="2 3" key="1">
    <citation type="journal article" date="2016" name="Nat. Commun.">
        <title>Thousands of microbial genomes shed light on interconnected biogeochemical processes in an aquifer system.</title>
        <authorList>
            <person name="Anantharaman K."/>
            <person name="Brown C.T."/>
            <person name="Hug L.A."/>
            <person name="Sharon I."/>
            <person name="Castelle C.J."/>
            <person name="Probst A.J."/>
            <person name="Thomas B.C."/>
            <person name="Singh A."/>
            <person name="Wilkins M.J."/>
            <person name="Karaoz U."/>
            <person name="Brodie E.L."/>
            <person name="Williams K.H."/>
            <person name="Hubbard S.S."/>
            <person name="Banfield J.F."/>
        </authorList>
    </citation>
    <scope>NUCLEOTIDE SEQUENCE [LARGE SCALE GENOMIC DNA]</scope>
</reference>
<dbReference type="AlphaFoldDB" id="A0A1F7GUW2"/>
<evidence type="ECO:0000313" key="2">
    <source>
        <dbReference type="EMBL" id="OGK22661.1"/>
    </source>
</evidence>